<gene>
    <name evidence="6" type="ORF">CONCODRAFT_4738</name>
</gene>
<evidence type="ECO:0000313" key="6">
    <source>
        <dbReference type="EMBL" id="KXN72504.1"/>
    </source>
</evidence>
<dbReference type="PANTHER" id="PTHR17453:SF0">
    <property type="entry name" value="SIGNAL RECOGNITION PARTICLE 19 KDA PROTEIN"/>
    <property type="match status" value="1"/>
</dbReference>
<dbReference type="InterPro" id="IPR002778">
    <property type="entry name" value="Signal_recog_particle_SRP19"/>
</dbReference>
<dbReference type="EMBL" id="KQ964452">
    <property type="protein sequence ID" value="KXN72504.1"/>
    <property type="molecule type" value="Genomic_DNA"/>
</dbReference>
<dbReference type="InterPro" id="IPR036521">
    <property type="entry name" value="SRP19-like_sf"/>
</dbReference>
<dbReference type="OMA" id="FMENEEI"/>
<accession>A0A137PBW7</accession>
<proteinExistence type="predicted"/>
<keyword evidence="7" id="KW-1185">Reference proteome</keyword>
<protein>
    <submittedName>
        <fullName evidence="6">Signal recognition particle, SRP19 subunit</fullName>
    </submittedName>
</protein>
<dbReference type="OrthoDB" id="2190947at2759"/>
<evidence type="ECO:0000256" key="4">
    <source>
        <dbReference type="ARBA" id="ARBA00023274"/>
    </source>
</evidence>
<dbReference type="AlphaFoldDB" id="A0A137PBW7"/>
<dbReference type="Proteomes" id="UP000070444">
    <property type="component" value="Unassembled WGS sequence"/>
</dbReference>
<organism evidence="6 7">
    <name type="scientific">Conidiobolus coronatus (strain ATCC 28846 / CBS 209.66 / NRRL 28638)</name>
    <name type="common">Delacroixia coronata</name>
    <dbReference type="NCBI Taxonomy" id="796925"/>
    <lineage>
        <taxon>Eukaryota</taxon>
        <taxon>Fungi</taxon>
        <taxon>Fungi incertae sedis</taxon>
        <taxon>Zoopagomycota</taxon>
        <taxon>Entomophthoromycotina</taxon>
        <taxon>Entomophthoromycetes</taxon>
        <taxon>Entomophthorales</taxon>
        <taxon>Ancylistaceae</taxon>
        <taxon>Conidiobolus</taxon>
    </lineage>
</organism>
<reference evidence="6 7" key="1">
    <citation type="journal article" date="2015" name="Genome Biol. Evol.">
        <title>Phylogenomic analyses indicate that early fungi evolved digesting cell walls of algal ancestors of land plants.</title>
        <authorList>
            <person name="Chang Y."/>
            <person name="Wang S."/>
            <person name="Sekimoto S."/>
            <person name="Aerts A.L."/>
            <person name="Choi C."/>
            <person name="Clum A."/>
            <person name="LaButti K.M."/>
            <person name="Lindquist E.A."/>
            <person name="Yee Ngan C."/>
            <person name="Ohm R.A."/>
            <person name="Salamov A.A."/>
            <person name="Grigoriev I.V."/>
            <person name="Spatafora J.W."/>
            <person name="Berbee M.L."/>
        </authorList>
    </citation>
    <scope>NUCLEOTIDE SEQUENCE [LARGE SCALE GENOMIC DNA]</scope>
    <source>
        <strain evidence="6 7">NRRL 28638</strain>
    </source>
</reference>
<evidence type="ECO:0000256" key="2">
    <source>
        <dbReference type="ARBA" id="ARBA00022490"/>
    </source>
</evidence>
<evidence type="ECO:0000256" key="1">
    <source>
        <dbReference type="ARBA" id="ARBA00004496"/>
    </source>
</evidence>
<dbReference type="Pfam" id="PF01922">
    <property type="entry name" value="SRP19"/>
    <property type="match status" value="1"/>
</dbReference>
<evidence type="ECO:0000256" key="5">
    <source>
        <dbReference type="SAM" id="MobiDB-lite"/>
    </source>
</evidence>
<evidence type="ECO:0000256" key="3">
    <source>
        <dbReference type="ARBA" id="ARBA00023135"/>
    </source>
</evidence>
<keyword evidence="3" id="KW-0733">Signal recognition particle</keyword>
<dbReference type="Gene3D" id="3.30.56.30">
    <property type="entry name" value="Signal recognition particle, SRP19-like subunit"/>
    <property type="match status" value="1"/>
</dbReference>
<dbReference type="GO" id="GO:0005786">
    <property type="term" value="C:signal recognition particle, endoplasmic reticulum targeting"/>
    <property type="evidence" value="ECO:0007669"/>
    <property type="project" value="UniProtKB-KW"/>
</dbReference>
<dbReference type="PANTHER" id="PTHR17453">
    <property type="entry name" value="SIGNAL RECOGNITION PARTICLE 19 KD PROTEIN"/>
    <property type="match status" value="1"/>
</dbReference>
<evidence type="ECO:0000313" key="7">
    <source>
        <dbReference type="Proteomes" id="UP000070444"/>
    </source>
</evidence>
<dbReference type="SUPFAM" id="SSF69695">
    <property type="entry name" value="SRP19"/>
    <property type="match status" value="1"/>
</dbReference>
<dbReference type="GO" id="GO:0006617">
    <property type="term" value="P:SRP-dependent cotranslational protein targeting to membrane, signal sequence recognition"/>
    <property type="evidence" value="ECO:0007669"/>
    <property type="project" value="TreeGrafter"/>
</dbReference>
<name>A0A137PBW7_CONC2</name>
<comment type="subcellular location">
    <subcellularLocation>
        <location evidence="1">Cytoplasm</location>
    </subcellularLocation>
</comment>
<feature type="region of interest" description="Disordered" evidence="5">
    <location>
        <begin position="176"/>
        <end position="202"/>
    </location>
</feature>
<keyword evidence="2" id="KW-0963">Cytoplasm</keyword>
<sequence>MDVDDIDNMDFPLPSHEVNKFNDEYATSDSEPFKSWICIYPIYFDKNRAFGKGRRVTSAEAIEEPTSVYLLEACMKLGLKATFEPTKRHPQDFENFGRVRVLLRLADGSLANQAIPTKKQLLKQLAPLLPQIKALRYPVDTDQISQLNAGKLLINPDAELVPNEKYKSTFMENEEIKPQIEEAPPSKRSLKKKNAKKMIIKR</sequence>
<dbReference type="GO" id="GO:0008312">
    <property type="term" value="F:7S RNA binding"/>
    <property type="evidence" value="ECO:0007669"/>
    <property type="project" value="InterPro"/>
</dbReference>
<feature type="compositionally biased region" description="Basic residues" evidence="5">
    <location>
        <begin position="188"/>
        <end position="202"/>
    </location>
</feature>
<keyword evidence="4" id="KW-0687">Ribonucleoprotein</keyword>
<dbReference type="STRING" id="796925.A0A137PBW7"/>